<dbReference type="EMBL" id="CAKOGL010000028">
    <property type="protein sequence ID" value="CAH2105348.1"/>
    <property type="molecule type" value="Genomic_DNA"/>
</dbReference>
<dbReference type="Proteomes" id="UP001153954">
    <property type="component" value="Unassembled WGS sequence"/>
</dbReference>
<evidence type="ECO:0000313" key="1">
    <source>
        <dbReference type="EMBL" id="CAH2105348.1"/>
    </source>
</evidence>
<proteinExistence type="predicted"/>
<protein>
    <submittedName>
        <fullName evidence="1">Uncharacterized protein</fullName>
    </submittedName>
</protein>
<organism evidence="1 2">
    <name type="scientific">Euphydryas editha</name>
    <name type="common">Edith's checkerspot</name>
    <dbReference type="NCBI Taxonomy" id="104508"/>
    <lineage>
        <taxon>Eukaryota</taxon>
        <taxon>Metazoa</taxon>
        <taxon>Ecdysozoa</taxon>
        <taxon>Arthropoda</taxon>
        <taxon>Hexapoda</taxon>
        <taxon>Insecta</taxon>
        <taxon>Pterygota</taxon>
        <taxon>Neoptera</taxon>
        <taxon>Endopterygota</taxon>
        <taxon>Lepidoptera</taxon>
        <taxon>Glossata</taxon>
        <taxon>Ditrysia</taxon>
        <taxon>Papilionoidea</taxon>
        <taxon>Nymphalidae</taxon>
        <taxon>Nymphalinae</taxon>
        <taxon>Euphydryas</taxon>
    </lineage>
</organism>
<accession>A0AAU9V539</accession>
<sequence>MNESVCDQEVTYDDMSEDDELRGWVSPVLMDKNKEKQEHFFIEEVNECRDNGKEKEDFSTDRPIKRIREEDDIGWTKVEKELRSRDNLRLK</sequence>
<comment type="caution">
    <text evidence="1">The sequence shown here is derived from an EMBL/GenBank/DDBJ whole genome shotgun (WGS) entry which is preliminary data.</text>
</comment>
<dbReference type="AlphaFoldDB" id="A0AAU9V539"/>
<evidence type="ECO:0000313" key="2">
    <source>
        <dbReference type="Proteomes" id="UP001153954"/>
    </source>
</evidence>
<gene>
    <name evidence="1" type="ORF">EEDITHA_LOCUS19617</name>
</gene>
<reference evidence="1" key="1">
    <citation type="submission" date="2022-03" db="EMBL/GenBank/DDBJ databases">
        <authorList>
            <person name="Tunstrom K."/>
        </authorList>
    </citation>
    <scope>NUCLEOTIDE SEQUENCE</scope>
</reference>
<name>A0AAU9V539_EUPED</name>
<keyword evidence="2" id="KW-1185">Reference proteome</keyword>